<sequence length="139" mass="14849">MLERKASIGPCFRPKTSSGVPSGISLCIPKKSNRTVDENVTNMQSIINISVSKKCLANRSRSTIDCDRKGGTGEGSSKTKKRTADIVKSKTESKHEGTTNEGSSEIQVEGVRVTTLTTLGLLKGKINAITGKIKSILKV</sequence>
<accession>A0ACC1CZ43</accession>
<reference evidence="1 2" key="1">
    <citation type="journal article" date="2021" name="Front. Genet.">
        <title>Chromosome-Level Genome Assembly Reveals Significant Gene Expansion in the Toll and IMD Signaling Pathways of Dendrolimus kikuchii.</title>
        <authorList>
            <person name="Zhou J."/>
            <person name="Wu P."/>
            <person name="Xiong Z."/>
            <person name="Liu N."/>
            <person name="Zhao N."/>
            <person name="Ji M."/>
            <person name="Qiu Y."/>
            <person name="Yang B."/>
        </authorList>
    </citation>
    <scope>NUCLEOTIDE SEQUENCE [LARGE SCALE GENOMIC DNA]</scope>
    <source>
        <strain evidence="1">Ann1</strain>
    </source>
</reference>
<keyword evidence="2" id="KW-1185">Reference proteome</keyword>
<dbReference type="EMBL" id="CM034399">
    <property type="protein sequence ID" value="KAJ0176739.1"/>
    <property type="molecule type" value="Genomic_DNA"/>
</dbReference>
<organism evidence="1 2">
    <name type="scientific">Dendrolimus kikuchii</name>
    <dbReference type="NCBI Taxonomy" id="765133"/>
    <lineage>
        <taxon>Eukaryota</taxon>
        <taxon>Metazoa</taxon>
        <taxon>Ecdysozoa</taxon>
        <taxon>Arthropoda</taxon>
        <taxon>Hexapoda</taxon>
        <taxon>Insecta</taxon>
        <taxon>Pterygota</taxon>
        <taxon>Neoptera</taxon>
        <taxon>Endopterygota</taxon>
        <taxon>Lepidoptera</taxon>
        <taxon>Glossata</taxon>
        <taxon>Ditrysia</taxon>
        <taxon>Bombycoidea</taxon>
        <taxon>Lasiocampidae</taxon>
        <taxon>Dendrolimus</taxon>
    </lineage>
</organism>
<proteinExistence type="predicted"/>
<name>A0ACC1CZ43_9NEOP</name>
<protein>
    <submittedName>
        <fullName evidence="1">Uncharacterized protein</fullName>
    </submittedName>
</protein>
<evidence type="ECO:0000313" key="2">
    <source>
        <dbReference type="Proteomes" id="UP000824533"/>
    </source>
</evidence>
<comment type="caution">
    <text evidence="1">The sequence shown here is derived from an EMBL/GenBank/DDBJ whole genome shotgun (WGS) entry which is preliminary data.</text>
</comment>
<evidence type="ECO:0000313" key="1">
    <source>
        <dbReference type="EMBL" id="KAJ0176739.1"/>
    </source>
</evidence>
<dbReference type="Proteomes" id="UP000824533">
    <property type="component" value="Linkage Group LG13"/>
</dbReference>
<gene>
    <name evidence="1" type="ORF">K1T71_007918</name>
</gene>